<keyword evidence="1" id="KW-0175">Coiled coil</keyword>
<sequence>AAVEHSERIFSDLIRSIQKRRAEVRELIRDQEKRETGQINAHIQKLEQEISNLQKENDKLGQILNTEDHIHFFQ</sequence>
<dbReference type="InterPro" id="IPR058030">
    <property type="entry name" value="TRIM8/14/16/25/29/45/65_CC"/>
</dbReference>
<feature type="domain" description="TRIM8/14/16/25/29/45/65 coiled-coil region" evidence="2">
    <location>
        <begin position="2"/>
        <end position="74"/>
    </location>
</feature>
<comment type="caution">
    <text evidence="3">The sequence shown here is derived from an EMBL/GenBank/DDBJ whole genome shotgun (WGS) entry which is preliminary data.</text>
</comment>
<protein>
    <recommendedName>
        <fullName evidence="2">TRIM8/14/16/25/29/45/65 coiled-coil region domain-containing protein</fullName>
    </recommendedName>
</protein>
<keyword evidence="4" id="KW-1185">Reference proteome</keyword>
<evidence type="ECO:0000313" key="3">
    <source>
        <dbReference type="EMBL" id="KAL0178804.1"/>
    </source>
</evidence>
<dbReference type="AlphaFoldDB" id="A0ABD0PXP3"/>
<reference evidence="3 4" key="1">
    <citation type="submission" date="2024-05" db="EMBL/GenBank/DDBJ databases">
        <title>Genome sequencing and assembly of Indian major carp, Cirrhinus mrigala (Hamilton, 1822).</title>
        <authorList>
            <person name="Mohindra V."/>
            <person name="Chowdhury L.M."/>
            <person name="Lal K."/>
            <person name="Jena J.K."/>
        </authorList>
    </citation>
    <scope>NUCLEOTIDE SEQUENCE [LARGE SCALE GENOMIC DNA]</scope>
    <source>
        <strain evidence="3">CM1030</strain>
        <tissue evidence="3">Blood</tissue>
    </source>
</reference>
<evidence type="ECO:0000256" key="1">
    <source>
        <dbReference type="SAM" id="Coils"/>
    </source>
</evidence>
<evidence type="ECO:0000259" key="2">
    <source>
        <dbReference type="Pfam" id="PF25600"/>
    </source>
</evidence>
<name>A0ABD0PXP3_CIRMR</name>
<feature type="non-terminal residue" evidence="3">
    <location>
        <position position="74"/>
    </location>
</feature>
<feature type="non-terminal residue" evidence="3">
    <location>
        <position position="1"/>
    </location>
</feature>
<organism evidence="3 4">
    <name type="scientific">Cirrhinus mrigala</name>
    <name type="common">Mrigala</name>
    <dbReference type="NCBI Taxonomy" id="683832"/>
    <lineage>
        <taxon>Eukaryota</taxon>
        <taxon>Metazoa</taxon>
        <taxon>Chordata</taxon>
        <taxon>Craniata</taxon>
        <taxon>Vertebrata</taxon>
        <taxon>Euteleostomi</taxon>
        <taxon>Actinopterygii</taxon>
        <taxon>Neopterygii</taxon>
        <taxon>Teleostei</taxon>
        <taxon>Ostariophysi</taxon>
        <taxon>Cypriniformes</taxon>
        <taxon>Cyprinidae</taxon>
        <taxon>Labeoninae</taxon>
        <taxon>Labeonini</taxon>
        <taxon>Cirrhinus</taxon>
    </lineage>
</organism>
<proteinExistence type="predicted"/>
<evidence type="ECO:0000313" key="4">
    <source>
        <dbReference type="Proteomes" id="UP001529510"/>
    </source>
</evidence>
<feature type="coiled-coil region" evidence="1">
    <location>
        <begin position="14"/>
        <end position="63"/>
    </location>
</feature>
<gene>
    <name evidence="3" type="ORF">M9458_027698</name>
</gene>
<dbReference type="Proteomes" id="UP001529510">
    <property type="component" value="Unassembled WGS sequence"/>
</dbReference>
<accession>A0ABD0PXP3</accession>
<dbReference type="Pfam" id="PF25600">
    <property type="entry name" value="TRIM_CC"/>
    <property type="match status" value="1"/>
</dbReference>
<dbReference type="EMBL" id="JAMKFB020000013">
    <property type="protein sequence ID" value="KAL0178804.1"/>
    <property type="molecule type" value="Genomic_DNA"/>
</dbReference>